<dbReference type="EnsemblMetazoa" id="LLOJ003304-RA">
    <property type="protein sequence ID" value="LLOJ003304-PA"/>
    <property type="gene ID" value="LLOJ003304"/>
</dbReference>
<dbReference type="PROSITE" id="PS50283">
    <property type="entry name" value="NA_SOLUT_SYMP_3"/>
    <property type="match status" value="1"/>
</dbReference>
<evidence type="ECO:0000256" key="2">
    <source>
        <dbReference type="ARBA" id="ARBA00006434"/>
    </source>
</evidence>
<dbReference type="PANTHER" id="PTHR42985:SF5">
    <property type="entry name" value="FI02094P-RELATED"/>
    <property type="match status" value="1"/>
</dbReference>
<reference evidence="15" key="2">
    <citation type="journal article" date="2020" name="BMC">
        <title>Leishmania infection induces a limited differential gene expression in the sand fly midgut.</title>
        <authorList>
            <person name="Coutinho-Abreu I.V."/>
            <person name="Serafim T.D."/>
            <person name="Meneses C."/>
            <person name="Kamhawi S."/>
            <person name="Oliveira F."/>
            <person name="Valenzuela J.G."/>
        </authorList>
    </citation>
    <scope>NUCLEOTIDE SEQUENCE</scope>
    <source>
        <strain evidence="15">Jacobina</strain>
        <tissue evidence="15">Midgut</tissue>
    </source>
</reference>
<dbReference type="GO" id="GO:0015293">
    <property type="term" value="F:symporter activity"/>
    <property type="evidence" value="ECO:0007669"/>
    <property type="project" value="TreeGrafter"/>
</dbReference>
<evidence type="ECO:0000256" key="13">
    <source>
        <dbReference type="RuleBase" id="RU362091"/>
    </source>
</evidence>
<evidence type="ECO:0000313" key="17">
    <source>
        <dbReference type="Proteomes" id="UP000092461"/>
    </source>
</evidence>
<dbReference type="Gene3D" id="1.20.1730.10">
    <property type="entry name" value="Sodium/glucose cotransporter"/>
    <property type="match status" value="1"/>
</dbReference>
<feature type="transmembrane region" description="Helical" evidence="14">
    <location>
        <begin position="188"/>
        <end position="207"/>
    </location>
</feature>
<evidence type="ECO:0000256" key="10">
    <source>
        <dbReference type="ARBA" id="ARBA00023180"/>
    </source>
</evidence>
<evidence type="ECO:0000256" key="7">
    <source>
        <dbReference type="ARBA" id="ARBA00023053"/>
    </source>
</evidence>
<dbReference type="Pfam" id="PF00474">
    <property type="entry name" value="SSF"/>
    <property type="match status" value="1"/>
</dbReference>
<keyword evidence="4" id="KW-1003">Cell membrane</keyword>
<comment type="similarity">
    <text evidence="2 13">Belongs to the sodium:solute symporter (SSF) (TC 2.A.21) family.</text>
</comment>
<feature type="transmembrane region" description="Helical" evidence="14">
    <location>
        <begin position="56"/>
        <end position="76"/>
    </location>
</feature>
<name>A0A1B0CG03_LUTLO</name>
<dbReference type="GO" id="GO:0015075">
    <property type="term" value="F:monoatomic ion transmembrane transporter activity"/>
    <property type="evidence" value="ECO:0007669"/>
    <property type="project" value="UniProtKB-ARBA"/>
</dbReference>
<feature type="transmembrane region" description="Helical" evidence="14">
    <location>
        <begin position="284"/>
        <end position="309"/>
    </location>
</feature>
<feature type="transmembrane region" description="Helical" evidence="14">
    <location>
        <begin position="131"/>
        <end position="151"/>
    </location>
</feature>
<dbReference type="CDD" id="cd11492">
    <property type="entry name" value="SLC5sbd_NIS-SMVT"/>
    <property type="match status" value="1"/>
</dbReference>
<dbReference type="GO" id="GO:0005886">
    <property type="term" value="C:plasma membrane"/>
    <property type="evidence" value="ECO:0007669"/>
    <property type="project" value="UniProtKB-SubCell"/>
</dbReference>
<evidence type="ECO:0000256" key="5">
    <source>
        <dbReference type="ARBA" id="ARBA00022692"/>
    </source>
</evidence>
<dbReference type="PROSITE" id="PS00456">
    <property type="entry name" value="NA_SOLUT_SYMP_1"/>
    <property type="match status" value="1"/>
</dbReference>
<reference evidence="17" key="1">
    <citation type="submission" date="2012-05" db="EMBL/GenBank/DDBJ databases">
        <title>Whole Genome Assembly of Lutzomyia longipalpis.</title>
        <authorList>
            <person name="Richards S."/>
            <person name="Qu C."/>
            <person name="Dillon R."/>
            <person name="Worley K."/>
            <person name="Scherer S."/>
            <person name="Batterton M."/>
            <person name="Taylor A."/>
            <person name="Hawes A."/>
            <person name="Hernandez B."/>
            <person name="Kovar C."/>
            <person name="Mandapat C."/>
            <person name="Pham C."/>
            <person name="Qu C."/>
            <person name="Jing C."/>
            <person name="Bess C."/>
            <person name="Bandaranaike D."/>
            <person name="Ngo D."/>
            <person name="Ongeri F."/>
            <person name="Arias F."/>
            <person name="Lara F."/>
            <person name="Weissenberger G."/>
            <person name="Kamau G."/>
            <person name="Han H."/>
            <person name="Shen H."/>
            <person name="Dinh H."/>
            <person name="Khalil I."/>
            <person name="Jones J."/>
            <person name="Shafer J."/>
            <person name="Jayaseelan J."/>
            <person name="Quiroz J."/>
            <person name="Blankenburg K."/>
            <person name="Nguyen L."/>
            <person name="Jackson L."/>
            <person name="Francisco L."/>
            <person name="Tang L.-Y."/>
            <person name="Pu L.-L."/>
            <person name="Perales L."/>
            <person name="Lorensuhewa L."/>
            <person name="Munidasa M."/>
            <person name="Coyle M."/>
            <person name="Taylor M."/>
            <person name="Puazo M."/>
            <person name="Firestine M."/>
            <person name="Scheel M."/>
            <person name="Javaid M."/>
            <person name="Wang M."/>
            <person name="Li M."/>
            <person name="Tabassum N."/>
            <person name="Saada N."/>
            <person name="Osuji N."/>
            <person name="Aqrawi P."/>
            <person name="Fu Q."/>
            <person name="Thornton R."/>
            <person name="Raj R."/>
            <person name="Goodspeed R."/>
            <person name="Mata R."/>
            <person name="Najjar R."/>
            <person name="Gubbala S."/>
            <person name="Lee S."/>
            <person name="Denson S."/>
            <person name="Patil S."/>
            <person name="Macmil S."/>
            <person name="Qi S."/>
            <person name="Matskevitch T."/>
            <person name="Palculict T."/>
            <person name="Mathew T."/>
            <person name="Vee V."/>
            <person name="Velamala V."/>
            <person name="Korchina V."/>
            <person name="Cai W."/>
            <person name="Liu W."/>
            <person name="Dai W."/>
            <person name="Zou X."/>
            <person name="Zhu Y."/>
            <person name="Zhang Y."/>
            <person name="Wu Y.-Q."/>
            <person name="Xin Y."/>
            <person name="Nazarath L."/>
            <person name="Kovar C."/>
            <person name="Han Y."/>
            <person name="Muzny D."/>
            <person name="Gibbs R."/>
        </authorList>
    </citation>
    <scope>NUCLEOTIDE SEQUENCE [LARGE SCALE GENOMIC DNA]</scope>
    <source>
        <strain evidence="17">Jacobina</strain>
    </source>
</reference>
<keyword evidence="8" id="KW-0406">Ion transport</keyword>
<dbReference type="Proteomes" id="UP000092461">
    <property type="component" value="Unassembled WGS sequence"/>
</dbReference>
<feature type="transmembrane region" description="Helical" evidence="14">
    <location>
        <begin position="388"/>
        <end position="408"/>
    </location>
</feature>
<dbReference type="AlphaFoldDB" id="A0A1B0CG03"/>
<evidence type="ECO:0000256" key="4">
    <source>
        <dbReference type="ARBA" id="ARBA00022475"/>
    </source>
</evidence>
<accession>A0A1B0CG03</accession>
<sequence>MIDVNVASQSFSLVDSVILILMLIISLGIGIYHGYANRKTLKTEVEYLMGGKNMSVVPVGMSILASTLSAIGLMGVQTEMYLYGSTFAFSFFPFLVTALLFNRYILPIFYSLNITSMYHYLEKRFDRRVRLFGSISFLILSTLYMPILLYVPSLSLNQVTGTNIHVTSSILVAIVVLYTCIGGFRATVWTDVFQTITMFGSIIVVLIKGTVELSDEIGFEGIFRNTYERDRYEFPTLRIDPTIRHSFWSITLGGVGYCGYIFCNQNVVQRYLSLPSLKKVHRAAWLSVSIFVSIYFLSIYGGSLLLATFSDCDPKMAGLIQEHDQLIPFFVLLISRNLPGLAGIFIGGMFCAALSSMSTFLNSMAAVVLEDFFKPLSRRNLTMRAKNWIMRGVVVVCGLFCVPLMAIAEKSNTIMQLTNSFEGVTSGSVLGIFILGIFFPSINGSCALMGGIAGLVLMGWISFSAQSAIAAGDLIFETKPLTHEGCPDVFNITVHLNETALNTER</sequence>
<comment type="catalytic activity">
    <reaction evidence="12">
        <text>iodide(out) + 2 Na(+)(out) = iodide(in) + 2 Na(+)(in)</text>
        <dbReference type="Rhea" id="RHEA:71207"/>
        <dbReference type="ChEBI" id="CHEBI:16382"/>
        <dbReference type="ChEBI" id="CHEBI:29101"/>
    </reaction>
</comment>
<keyword evidence="10" id="KW-0325">Glycoprotein</keyword>
<evidence type="ECO:0000256" key="12">
    <source>
        <dbReference type="ARBA" id="ARBA00036099"/>
    </source>
</evidence>
<dbReference type="NCBIfam" id="TIGR00813">
    <property type="entry name" value="sss"/>
    <property type="match status" value="1"/>
</dbReference>
<dbReference type="GO" id="GO:0098660">
    <property type="term" value="P:inorganic ion transmembrane transport"/>
    <property type="evidence" value="ECO:0007669"/>
    <property type="project" value="UniProtKB-ARBA"/>
</dbReference>
<evidence type="ECO:0000313" key="16">
    <source>
        <dbReference type="EnsemblMetazoa" id="LLOJ003304-PA"/>
    </source>
</evidence>
<evidence type="ECO:0000256" key="1">
    <source>
        <dbReference type="ARBA" id="ARBA00004651"/>
    </source>
</evidence>
<proteinExistence type="inferred from homology"/>
<reference evidence="16" key="3">
    <citation type="submission" date="2020-05" db="UniProtKB">
        <authorList>
            <consortium name="EnsemblMetazoa"/>
        </authorList>
    </citation>
    <scope>IDENTIFICATION</scope>
    <source>
        <strain evidence="16">Jacobina</strain>
    </source>
</reference>
<dbReference type="InterPro" id="IPR038377">
    <property type="entry name" value="Na/Glc_symporter_sf"/>
</dbReference>
<keyword evidence="3" id="KW-0813">Transport</keyword>
<feature type="transmembrane region" description="Helical" evidence="14">
    <location>
        <begin position="245"/>
        <end position="263"/>
    </location>
</feature>
<keyword evidence="6 14" id="KW-1133">Transmembrane helix</keyword>
<dbReference type="EMBL" id="GITU01008574">
    <property type="protein sequence ID" value="MBC1177277.1"/>
    <property type="molecule type" value="Transcribed_RNA"/>
</dbReference>
<feature type="transmembrane region" description="Helical" evidence="14">
    <location>
        <begin position="329"/>
        <end position="354"/>
    </location>
</feature>
<dbReference type="InterPro" id="IPR001734">
    <property type="entry name" value="Na/solute_symporter"/>
</dbReference>
<keyword evidence="9 14" id="KW-0472">Membrane</keyword>
<keyword evidence="7" id="KW-0915">Sodium</keyword>
<keyword evidence="5 14" id="KW-0812">Transmembrane</keyword>
<evidence type="ECO:0000256" key="14">
    <source>
        <dbReference type="SAM" id="Phobius"/>
    </source>
</evidence>
<dbReference type="InterPro" id="IPR018212">
    <property type="entry name" value="Na/solute_symporter_CS"/>
</dbReference>
<evidence type="ECO:0000256" key="11">
    <source>
        <dbReference type="ARBA" id="ARBA00023201"/>
    </source>
</evidence>
<feature type="transmembrane region" description="Helical" evidence="14">
    <location>
        <begin position="428"/>
        <end position="457"/>
    </location>
</feature>
<evidence type="ECO:0000256" key="6">
    <source>
        <dbReference type="ARBA" id="ARBA00022989"/>
    </source>
</evidence>
<dbReference type="GO" id="GO:0006814">
    <property type="term" value="P:sodium ion transport"/>
    <property type="evidence" value="ECO:0007669"/>
    <property type="project" value="UniProtKB-KW"/>
</dbReference>
<dbReference type="PANTHER" id="PTHR42985">
    <property type="entry name" value="SODIUM-COUPLED MONOCARBOXYLATE TRANSPORTER"/>
    <property type="match status" value="1"/>
</dbReference>
<feature type="transmembrane region" description="Helical" evidence="14">
    <location>
        <begin position="16"/>
        <end position="35"/>
    </location>
</feature>
<evidence type="ECO:0000313" key="15">
    <source>
        <dbReference type="EMBL" id="MBC1177277.1"/>
    </source>
</evidence>
<protein>
    <submittedName>
        <fullName evidence="15">Putative sodium-coupled monocarboxylate transporter 1</fullName>
    </submittedName>
</protein>
<feature type="transmembrane region" description="Helical" evidence="14">
    <location>
        <begin position="163"/>
        <end position="181"/>
    </location>
</feature>
<organism evidence="16 17">
    <name type="scientific">Lutzomyia longipalpis</name>
    <name type="common">Sand fly</name>
    <dbReference type="NCBI Taxonomy" id="7200"/>
    <lineage>
        <taxon>Eukaryota</taxon>
        <taxon>Metazoa</taxon>
        <taxon>Ecdysozoa</taxon>
        <taxon>Arthropoda</taxon>
        <taxon>Hexapoda</taxon>
        <taxon>Insecta</taxon>
        <taxon>Pterygota</taxon>
        <taxon>Neoptera</taxon>
        <taxon>Endopterygota</taxon>
        <taxon>Diptera</taxon>
        <taxon>Nematocera</taxon>
        <taxon>Psychodoidea</taxon>
        <taxon>Psychodidae</taxon>
        <taxon>Lutzomyia</taxon>
        <taxon>Lutzomyia</taxon>
    </lineage>
</organism>
<keyword evidence="11" id="KW-0739">Sodium transport</keyword>
<dbReference type="VEuPathDB" id="VectorBase:LLONM1_001353"/>
<dbReference type="EMBL" id="AJWK01010630">
    <property type="status" value="NOT_ANNOTATED_CDS"/>
    <property type="molecule type" value="Genomic_DNA"/>
</dbReference>
<evidence type="ECO:0000256" key="3">
    <source>
        <dbReference type="ARBA" id="ARBA00022448"/>
    </source>
</evidence>
<dbReference type="VEuPathDB" id="VectorBase:LLOJ003304"/>
<dbReference type="InterPro" id="IPR051163">
    <property type="entry name" value="Sodium:Solute_Symporter_SSF"/>
</dbReference>
<evidence type="ECO:0000256" key="9">
    <source>
        <dbReference type="ARBA" id="ARBA00023136"/>
    </source>
</evidence>
<keyword evidence="17" id="KW-1185">Reference proteome</keyword>
<feature type="transmembrane region" description="Helical" evidence="14">
    <location>
        <begin position="88"/>
        <end position="110"/>
    </location>
</feature>
<evidence type="ECO:0000256" key="8">
    <source>
        <dbReference type="ARBA" id="ARBA00023065"/>
    </source>
</evidence>
<comment type="subcellular location">
    <subcellularLocation>
        <location evidence="1">Cell membrane</location>
        <topology evidence="1">Multi-pass membrane protein</topology>
    </subcellularLocation>
</comment>